<evidence type="ECO:0000256" key="1">
    <source>
        <dbReference type="PROSITE-ProRule" id="PRU00325"/>
    </source>
</evidence>
<protein>
    <recommendedName>
        <fullName evidence="2">SWIM-type domain-containing protein</fullName>
    </recommendedName>
</protein>
<dbReference type="RefSeq" id="WP_189022420.1">
    <property type="nucleotide sequence ID" value="NZ_BMKR01000003.1"/>
</dbReference>
<keyword evidence="1" id="KW-0862">Zinc</keyword>
<accession>A0A917C0P8</accession>
<keyword evidence="4" id="KW-1185">Reference proteome</keyword>
<dbReference type="EMBL" id="BMKR01000003">
    <property type="protein sequence ID" value="GGF66392.1"/>
    <property type="molecule type" value="Genomic_DNA"/>
</dbReference>
<dbReference type="PROSITE" id="PS50966">
    <property type="entry name" value="ZF_SWIM"/>
    <property type="match status" value="1"/>
</dbReference>
<gene>
    <name evidence="3" type="ORF">GCM10010912_09260</name>
</gene>
<feature type="domain" description="SWIM-type" evidence="2">
    <location>
        <begin position="61"/>
        <end position="94"/>
    </location>
</feature>
<comment type="caution">
    <text evidence="3">The sequence shown here is derived from an EMBL/GenBank/DDBJ whole genome shotgun (WGS) entry which is preliminary data.</text>
</comment>
<organism evidence="3 4">
    <name type="scientific">Paenibacillus albidus</name>
    <dbReference type="NCBI Taxonomy" id="2041023"/>
    <lineage>
        <taxon>Bacteria</taxon>
        <taxon>Bacillati</taxon>
        <taxon>Bacillota</taxon>
        <taxon>Bacilli</taxon>
        <taxon>Bacillales</taxon>
        <taxon>Paenibacillaceae</taxon>
        <taxon>Paenibacillus</taxon>
    </lineage>
</organism>
<name>A0A917C0P8_9BACL</name>
<reference evidence="3" key="1">
    <citation type="journal article" date="2014" name="Int. J. Syst. Evol. Microbiol.">
        <title>Complete genome sequence of Corynebacterium casei LMG S-19264T (=DSM 44701T), isolated from a smear-ripened cheese.</title>
        <authorList>
            <consortium name="US DOE Joint Genome Institute (JGI-PGF)"/>
            <person name="Walter F."/>
            <person name="Albersmeier A."/>
            <person name="Kalinowski J."/>
            <person name="Ruckert C."/>
        </authorList>
    </citation>
    <scope>NUCLEOTIDE SEQUENCE</scope>
    <source>
        <strain evidence="3">CGMCC 1.16134</strain>
    </source>
</reference>
<reference evidence="3" key="2">
    <citation type="submission" date="2020-09" db="EMBL/GenBank/DDBJ databases">
        <authorList>
            <person name="Sun Q."/>
            <person name="Zhou Y."/>
        </authorList>
    </citation>
    <scope>NUCLEOTIDE SEQUENCE</scope>
    <source>
        <strain evidence="3">CGMCC 1.16134</strain>
    </source>
</reference>
<keyword evidence="1" id="KW-0479">Metal-binding</keyword>
<dbReference type="GO" id="GO:0008270">
    <property type="term" value="F:zinc ion binding"/>
    <property type="evidence" value="ECO:0007669"/>
    <property type="project" value="UniProtKB-KW"/>
</dbReference>
<sequence length="545" mass="62952">MQPNYDLNDDQWDQLIQNVAYSFDDLTLKRGFQYYKQQRVKPFAMTDSRKINACVEGREVYRLALDLDDLTAKSCDCPVQRPCKHMAAVLMEFAERQQRSVHMLANAKAASAAFKPAIAKSAGKAAPLSTLLSVRHEQLVEQAARLPSGGVAEWREFLDNCTSPLAPSIRNPQYVDRALAAVAKVTPKLPPVLDELFRLHTLLFLLETLTKPLGNQTNTFVSSLGYFTHLAVTEVQDALESLLRKKLPLAAHPELFPHVTETLDYLRHEMLTESRNQSYFSASYSLFWTCWLMPASGSRQLFLDEIEQLEQARQELGASLSRHAWQLAYSRMLFYAEDDEAAWESLDHTADRPGLDPGELMSFLPPLSEAKDWSRLADWLTRIGPMLSTRIRYNLKDYSQYWEETLRELPEAEPRMWETLAAMLPLAHEVYSEKLLEYGKWQDWMDFQLSDDKAPADFRVRDLQPLEKNAPELLLPFYHQAVERFVVEKNRHSYKAAVKLLKRLAKLYKKLKREERWALFLEGFTARHSRLRALQEELRKGNLIP</sequence>
<evidence type="ECO:0000313" key="3">
    <source>
        <dbReference type="EMBL" id="GGF66392.1"/>
    </source>
</evidence>
<dbReference type="InterPro" id="IPR007527">
    <property type="entry name" value="Znf_SWIM"/>
</dbReference>
<proteinExistence type="predicted"/>
<dbReference type="Proteomes" id="UP000637643">
    <property type="component" value="Unassembled WGS sequence"/>
</dbReference>
<dbReference type="Pfam" id="PF04434">
    <property type="entry name" value="SWIM"/>
    <property type="match status" value="1"/>
</dbReference>
<evidence type="ECO:0000313" key="4">
    <source>
        <dbReference type="Proteomes" id="UP000637643"/>
    </source>
</evidence>
<evidence type="ECO:0000259" key="2">
    <source>
        <dbReference type="PROSITE" id="PS50966"/>
    </source>
</evidence>
<keyword evidence="1" id="KW-0863">Zinc-finger</keyword>
<dbReference type="AlphaFoldDB" id="A0A917C0P8"/>